<dbReference type="NCBIfam" id="TIGR00231">
    <property type="entry name" value="small_GTP"/>
    <property type="match status" value="1"/>
</dbReference>
<dbReference type="SUPFAM" id="SSF52540">
    <property type="entry name" value="P-loop containing nucleoside triphosphate hydrolases"/>
    <property type="match status" value="1"/>
</dbReference>
<dbReference type="FunFam" id="3.40.50.300:FF:001447">
    <property type="entry name" value="Ras-related protein Rab-1B"/>
    <property type="match status" value="1"/>
</dbReference>
<reference evidence="2 3" key="1">
    <citation type="submission" date="2010-05" db="EMBL/GenBank/DDBJ databases">
        <title>The Genome Sequence of Thecamonas trahens ATCC 50062.</title>
        <authorList>
            <consortium name="The Broad Institute Genome Sequencing Platform"/>
            <person name="Russ C."/>
            <person name="Cuomo C."/>
            <person name="Shea T."/>
            <person name="Young S.K."/>
            <person name="Zeng Q."/>
            <person name="Koehrsen M."/>
            <person name="Haas B."/>
            <person name="Borodovsky M."/>
            <person name="Guigo R."/>
            <person name="Alvarado L."/>
            <person name="Berlin A."/>
            <person name="Bochicchio J."/>
            <person name="Borenstein D."/>
            <person name="Chapman S."/>
            <person name="Chen Z."/>
            <person name="Freedman E."/>
            <person name="Gellesch M."/>
            <person name="Goldberg J."/>
            <person name="Griggs A."/>
            <person name="Gujja S."/>
            <person name="Heilman E."/>
            <person name="Heiman D."/>
            <person name="Hepburn T."/>
            <person name="Howarth C."/>
            <person name="Jen D."/>
            <person name="Larson L."/>
            <person name="Mehta T."/>
            <person name="Park D."/>
            <person name="Pearson M."/>
            <person name="Roberts A."/>
            <person name="Saif S."/>
            <person name="Shenoy N."/>
            <person name="Sisk P."/>
            <person name="Stolte C."/>
            <person name="Sykes S."/>
            <person name="Thomson T."/>
            <person name="Walk T."/>
            <person name="White J."/>
            <person name="Yandava C."/>
            <person name="Burger G."/>
            <person name="Gray M.W."/>
            <person name="Holland P.W.H."/>
            <person name="King N."/>
            <person name="Lang F.B.F."/>
            <person name="Roger A.J."/>
            <person name="Ruiz-Trillo I."/>
            <person name="Lander E."/>
            <person name="Nusbaum C."/>
        </authorList>
    </citation>
    <scope>NUCLEOTIDE SEQUENCE [LARGE SCALE GENOMIC DNA]</scope>
    <source>
        <strain evidence="2 3">ATCC 50062</strain>
    </source>
</reference>
<dbReference type="SMART" id="SM00174">
    <property type="entry name" value="RHO"/>
    <property type="match status" value="1"/>
</dbReference>
<dbReference type="InterPro" id="IPR005225">
    <property type="entry name" value="Small_GTP-bd"/>
</dbReference>
<evidence type="ECO:0000313" key="2">
    <source>
        <dbReference type="EMBL" id="KNC46283.1"/>
    </source>
</evidence>
<gene>
    <name evidence="2" type="ORF">AMSG_02736</name>
</gene>
<dbReference type="SMART" id="SM00173">
    <property type="entry name" value="RAS"/>
    <property type="match status" value="1"/>
</dbReference>
<dbReference type="GO" id="GO:0003924">
    <property type="term" value="F:GTPase activity"/>
    <property type="evidence" value="ECO:0007669"/>
    <property type="project" value="InterPro"/>
</dbReference>
<dbReference type="PANTHER" id="PTHR47978">
    <property type="match status" value="1"/>
</dbReference>
<dbReference type="OrthoDB" id="48625at2759"/>
<dbReference type="SMART" id="SM00176">
    <property type="entry name" value="RAN"/>
    <property type="match status" value="1"/>
</dbReference>
<proteinExistence type="predicted"/>
<dbReference type="Pfam" id="PF00071">
    <property type="entry name" value="Ras"/>
    <property type="match status" value="1"/>
</dbReference>
<dbReference type="GO" id="GO:0005525">
    <property type="term" value="F:GTP binding"/>
    <property type="evidence" value="ECO:0007669"/>
    <property type="project" value="InterPro"/>
</dbReference>
<evidence type="ECO:0000313" key="3">
    <source>
        <dbReference type="Proteomes" id="UP000054408"/>
    </source>
</evidence>
<keyword evidence="1" id="KW-0547">Nucleotide-binding</keyword>
<dbReference type="Gene3D" id="3.40.50.300">
    <property type="entry name" value="P-loop containing nucleotide triphosphate hydrolases"/>
    <property type="match status" value="1"/>
</dbReference>
<dbReference type="GeneID" id="25562389"/>
<dbReference type="eggNOG" id="KOG0087">
    <property type="taxonomic scope" value="Eukaryota"/>
</dbReference>
<accession>A0A0L0D4Q0</accession>
<dbReference type="AlphaFoldDB" id="A0A0L0D4Q0"/>
<dbReference type="PROSITE" id="PS51419">
    <property type="entry name" value="RAB"/>
    <property type="match status" value="1"/>
</dbReference>
<dbReference type="PRINTS" id="PR00449">
    <property type="entry name" value="RASTRNSFRMNG"/>
</dbReference>
<dbReference type="InterPro" id="IPR027417">
    <property type="entry name" value="P-loop_NTPase"/>
</dbReference>
<organism evidence="2 3">
    <name type="scientific">Thecamonas trahens ATCC 50062</name>
    <dbReference type="NCBI Taxonomy" id="461836"/>
    <lineage>
        <taxon>Eukaryota</taxon>
        <taxon>Apusozoa</taxon>
        <taxon>Apusomonadida</taxon>
        <taxon>Apusomonadidae</taxon>
        <taxon>Thecamonas</taxon>
    </lineage>
</organism>
<dbReference type="SMART" id="SM00175">
    <property type="entry name" value="RAB"/>
    <property type="match status" value="1"/>
</dbReference>
<dbReference type="InterPro" id="IPR001806">
    <property type="entry name" value="Small_GTPase"/>
</dbReference>
<protein>
    <submittedName>
        <fullName evidence="2">Rabl2a protein</fullName>
    </submittedName>
</protein>
<dbReference type="EMBL" id="GL349442">
    <property type="protein sequence ID" value="KNC46283.1"/>
    <property type="molecule type" value="Genomic_DNA"/>
</dbReference>
<dbReference type="OMA" id="YHEAHAC"/>
<name>A0A0L0D4Q0_THETB</name>
<keyword evidence="3" id="KW-1185">Reference proteome</keyword>
<evidence type="ECO:0000256" key="1">
    <source>
        <dbReference type="ARBA" id="ARBA00022741"/>
    </source>
</evidence>
<dbReference type="STRING" id="461836.A0A0L0D4Q0"/>
<dbReference type="Proteomes" id="UP000054408">
    <property type="component" value="Unassembled WGS sequence"/>
</dbReference>
<sequence length="205" mass="23602">MADKKRDALKIITLGNSLVGKSKLMERYLMDEYKPHQDSTYALTLHEREVEIDGTMVSIDYWDTAGQERFDNMHPSYYHGAHCCILVFDVTNPATYLQLSQWYQELRTYCADIPCLCAANKIDADPKMTKKKYTFPIKHDLPLYFVSASDGTNVVKLFQDAERAANEYKNAVPTDVYRNVLELLKDDDGFDLNDDDDDDDDDDDL</sequence>
<dbReference type="RefSeq" id="XP_013760577.1">
    <property type="nucleotide sequence ID" value="XM_013905123.1"/>
</dbReference>